<proteinExistence type="predicted"/>
<sequence length="144" mass="16729">MNTQNKLKVFDMLVDIHFLSLGCAIDISWKSWNGGKFIFGSLRQDTTKYFVSCTRKSLEIQKFSGSGWKTLIDPSMTLDPQNISESEKLLVNILPGLTDFERELYEVAGNVAKMWADDHTQETDAREYVRKFLRRHLDWDTTEE</sequence>
<organism evidence="1 2">
    <name type="scientific">Escherichia phage Av-05</name>
    <dbReference type="NCBI Taxonomy" id="1527519"/>
    <lineage>
        <taxon>Viruses</taxon>
        <taxon>Duplodnaviria</taxon>
        <taxon>Heunggongvirae</taxon>
        <taxon>Uroviricota</taxon>
        <taxon>Caudoviricetes</taxon>
        <taxon>Vequintavirinae</taxon>
        <taxon>Avunavirus</taxon>
        <taxon>Avunavirus Av05</taxon>
    </lineage>
</organism>
<dbReference type="OrthoDB" id="18709at10239"/>
<dbReference type="Proteomes" id="UP000028961">
    <property type="component" value="Segment"/>
</dbReference>
<evidence type="ECO:0000313" key="2">
    <source>
        <dbReference type="Proteomes" id="UP000028961"/>
    </source>
</evidence>
<accession>A0A076GCW2</accession>
<dbReference type="RefSeq" id="YP_009111245.1">
    <property type="nucleotide sequence ID" value="NC_025830.1"/>
</dbReference>
<keyword evidence="2" id="KW-1185">Reference proteome</keyword>
<dbReference type="GeneID" id="22475512"/>
<dbReference type="KEGG" id="vg:22475512"/>
<evidence type="ECO:0000313" key="1">
    <source>
        <dbReference type="EMBL" id="AII27714.1"/>
    </source>
</evidence>
<dbReference type="EMBL" id="KM190144">
    <property type="protein sequence ID" value="AII27714.1"/>
    <property type="molecule type" value="Genomic_DNA"/>
</dbReference>
<protein>
    <submittedName>
        <fullName evidence="1">Uncharacterized protein</fullName>
    </submittedName>
</protein>
<name>A0A076GCW2_9CAUD</name>
<reference evidence="1 2" key="1">
    <citation type="journal article" date="2015" name="Genome Announc.">
        <title>Genomic Analysis of Broad-Host-Range Enterobacteriophage Av-05.</title>
        <authorList>
            <person name="Amarillas L."/>
            <person name="Lopez-Cuevas O."/>
            <person name="Leon-Felix J."/>
            <person name="Castro-Del Campo N."/>
            <person name="Gerba C.P."/>
            <person name="Chaidez C."/>
        </authorList>
    </citation>
    <scope>NUCLEOTIDE SEQUENCE [LARGE SCALE GENOMIC DNA]</scope>
</reference>
<gene>
    <name evidence="1" type="ORF">Av05_00171</name>
</gene>